<dbReference type="InterPro" id="IPR011008">
    <property type="entry name" value="Dimeric_a/b-barrel"/>
</dbReference>
<protein>
    <recommendedName>
        <fullName evidence="3">Ethyl tert-butyl ether degradation protein EthD</fullName>
    </recommendedName>
</protein>
<dbReference type="RefSeq" id="WP_380601018.1">
    <property type="nucleotide sequence ID" value="NZ_JBHSDU010000014.1"/>
</dbReference>
<gene>
    <name evidence="1" type="ORF">ACFPN2_23125</name>
</gene>
<evidence type="ECO:0000313" key="1">
    <source>
        <dbReference type="EMBL" id="MFC4311993.1"/>
    </source>
</evidence>
<evidence type="ECO:0008006" key="3">
    <source>
        <dbReference type="Google" id="ProtNLM"/>
    </source>
</evidence>
<proteinExistence type="predicted"/>
<dbReference type="Gene3D" id="3.30.70.100">
    <property type="match status" value="1"/>
</dbReference>
<keyword evidence="2" id="KW-1185">Reference proteome</keyword>
<organism evidence="1 2">
    <name type="scientific">Steroidobacter flavus</name>
    <dbReference type="NCBI Taxonomy" id="1842136"/>
    <lineage>
        <taxon>Bacteria</taxon>
        <taxon>Pseudomonadati</taxon>
        <taxon>Pseudomonadota</taxon>
        <taxon>Gammaproteobacteria</taxon>
        <taxon>Steroidobacterales</taxon>
        <taxon>Steroidobacteraceae</taxon>
        <taxon>Steroidobacter</taxon>
    </lineage>
</organism>
<dbReference type="Proteomes" id="UP001595904">
    <property type="component" value="Unassembled WGS sequence"/>
</dbReference>
<evidence type="ECO:0000313" key="2">
    <source>
        <dbReference type="Proteomes" id="UP001595904"/>
    </source>
</evidence>
<accession>A0ABV8SZC3</accession>
<name>A0ABV8SZC3_9GAMM</name>
<dbReference type="EMBL" id="JBHSDU010000014">
    <property type="protein sequence ID" value="MFC4311993.1"/>
    <property type="molecule type" value="Genomic_DNA"/>
</dbReference>
<comment type="caution">
    <text evidence="1">The sequence shown here is derived from an EMBL/GenBank/DDBJ whole genome shotgun (WGS) entry which is preliminary data.</text>
</comment>
<sequence length="116" mass="13019">MTHWTYIVLCSALPGRDDDLNEWYSDRHLPDVLRIPGVLAAQRFRLGPAQRTDPPYAYDYLAIYEIDPARAADVMATLRCDTGTPALPVSDAVAPEYLQLMFEPLTPRRVRASAQG</sequence>
<reference evidence="2" key="1">
    <citation type="journal article" date="2019" name="Int. J. Syst. Evol. Microbiol.">
        <title>The Global Catalogue of Microorganisms (GCM) 10K type strain sequencing project: providing services to taxonomists for standard genome sequencing and annotation.</title>
        <authorList>
            <consortium name="The Broad Institute Genomics Platform"/>
            <consortium name="The Broad Institute Genome Sequencing Center for Infectious Disease"/>
            <person name="Wu L."/>
            <person name="Ma J."/>
        </authorList>
    </citation>
    <scope>NUCLEOTIDE SEQUENCE [LARGE SCALE GENOMIC DNA]</scope>
    <source>
        <strain evidence="2">CGMCC 1.10759</strain>
    </source>
</reference>
<dbReference type="SUPFAM" id="SSF54909">
    <property type="entry name" value="Dimeric alpha+beta barrel"/>
    <property type="match status" value="1"/>
</dbReference>